<comment type="caution">
    <text evidence="1">The sequence shown here is derived from an EMBL/GenBank/DDBJ whole genome shotgun (WGS) entry which is preliminary data.</text>
</comment>
<name>A0A438CYD0_VITVI</name>
<dbReference type="AlphaFoldDB" id="A0A438CYD0"/>
<gene>
    <name evidence="1" type="ORF">CK203_083726</name>
</gene>
<evidence type="ECO:0000313" key="1">
    <source>
        <dbReference type="EMBL" id="RVW28223.1"/>
    </source>
</evidence>
<sequence length="72" mass="8477">MGNYYFCKGDKLTVTSCPVVHNTVRKENKTWTTRRKRKNHVPQKFELVKLSKLCCSGKKFMIVIETLPMEKK</sequence>
<protein>
    <submittedName>
        <fullName evidence="1">Uncharacterized protein</fullName>
    </submittedName>
</protein>
<organism evidence="1 2">
    <name type="scientific">Vitis vinifera</name>
    <name type="common">Grape</name>
    <dbReference type="NCBI Taxonomy" id="29760"/>
    <lineage>
        <taxon>Eukaryota</taxon>
        <taxon>Viridiplantae</taxon>
        <taxon>Streptophyta</taxon>
        <taxon>Embryophyta</taxon>
        <taxon>Tracheophyta</taxon>
        <taxon>Spermatophyta</taxon>
        <taxon>Magnoliopsida</taxon>
        <taxon>eudicotyledons</taxon>
        <taxon>Gunneridae</taxon>
        <taxon>Pentapetalae</taxon>
        <taxon>rosids</taxon>
        <taxon>Vitales</taxon>
        <taxon>Vitaceae</taxon>
        <taxon>Viteae</taxon>
        <taxon>Vitis</taxon>
    </lineage>
</organism>
<dbReference type="Proteomes" id="UP000288805">
    <property type="component" value="Unassembled WGS sequence"/>
</dbReference>
<dbReference type="EMBL" id="QGNW01001904">
    <property type="protein sequence ID" value="RVW28223.1"/>
    <property type="molecule type" value="Genomic_DNA"/>
</dbReference>
<proteinExistence type="predicted"/>
<reference evidence="1 2" key="1">
    <citation type="journal article" date="2018" name="PLoS Genet.">
        <title>Population sequencing reveals clonal diversity and ancestral inbreeding in the grapevine cultivar Chardonnay.</title>
        <authorList>
            <person name="Roach M.J."/>
            <person name="Johnson D.L."/>
            <person name="Bohlmann J."/>
            <person name="van Vuuren H.J."/>
            <person name="Jones S.J."/>
            <person name="Pretorius I.S."/>
            <person name="Schmidt S.A."/>
            <person name="Borneman A.R."/>
        </authorList>
    </citation>
    <scope>NUCLEOTIDE SEQUENCE [LARGE SCALE GENOMIC DNA]</scope>
    <source>
        <strain evidence="2">cv. Chardonnay</strain>
        <tissue evidence="1">Leaf</tissue>
    </source>
</reference>
<accession>A0A438CYD0</accession>
<evidence type="ECO:0000313" key="2">
    <source>
        <dbReference type="Proteomes" id="UP000288805"/>
    </source>
</evidence>